<feature type="transmembrane region" description="Helical" evidence="15">
    <location>
        <begin position="237"/>
        <end position="260"/>
    </location>
</feature>
<dbReference type="eggNOG" id="KOG1607">
    <property type="taxonomic scope" value="Eukaryota"/>
</dbReference>
<keyword evidence="12 14" id="KW-0539">Nucleus</keyword>
<dbReference type="Pfam" id="PF00046">
    <property type="entry name" value="Homeodomain"/>
    <property type="match status" value="1"/>
</dbReference>
<evidence type="ECO:0000259" key="16">
    <source>
        <dbReference type="PROSITE" id="PS50071"/>
    </source>
</evidence>
<dbReference type="HOGENOM" id="CLU_415231_0_0_1"/>
<dbReference type="PhylomeDB" id="T1JH97"/>
<feature type="transmembrane region" description="Helical" evidence="15">
    <location>
        <begin position="463"/>
        <end position="482"/>
    </location>
</feature>
<dbReference type="GO" id="GO:0003677">
    <property type="term" value="F:DNA binding"/>
    <property type="evidence" value="ECO:0007669"/>
    <property type="project" value="UniProtKB-UniRule"/>
</dbReference>
<evidence type="ECO:0000256" key="11">
    <source>
        <dbReference type="ARBA" id="ARBA00049036"/>
    </source>
</evidence>
<feature type="transmembrane region" description="Helical" evidence="15">
    <location>
        <begin position="35"/>
        <end position="52"/>
    </location>
</feature>
<dbReference type="PANTHER" id="PTHR12560">
    <property type="entry name" value="LONGEVITY ASSURANCE FACTOR 1 LAG1"/>
    <property type="match status" value="1"/>
</dbReference>
<evidence type="ECO:0000256" key="15">
    <source>
        <dbReference type="SAM" id="Phobius"/>
    </source>
</evidence>
<evidence type="ECO:0000256" key="5">
    <source>
        <dbReference type="ARBA" id="ARBA00022679"/>
    </source>
</evidence>
<keyword evidence="6 13" id="KW-0812">Transmembrane</keyword>
<dbReference type="PANTHER" id="PTHR12560:SF0">
    <property type="entry name" value="LD18904P"/>
    <property type="match status" value="1"/>
</dbReference>
<evidence type="ECO:0000256" key="4">
    <source>
        <dbReference type="ARBA" id="ARBA00004991"/>
    </source>
</evidence>
<dbReference type="GO" id="GO:0005789">
    <property type="term" value="C:endoplasmic reticulum membrane"/>
    <property type="evidence" value="ECO:0007669"/>
    <property type="project" value="UniProtKB-SubCell"/>
</dbReference>
<organism evidence="18 19">
    <name type="scientific">Strigamia maritima</name>
    <name type="common">European centipede</name>
    <name type="synonym">Geophilus maritimus</name>
    <dbReference type="NCBI Taxonomy" id="126957"/>
    <lineage>
        <taxon>Eukaryota</taxon>
        <taxon>Metazoa</taxon>
        <taxon>Ecdysozoa</taxon>
        <taxon>Arthropoda</taxon>
        <taxon>Myriapoda</taxon>
        <taxon>Chilopoda</taxon>
        <taxon>Pleurostigmophora</taxon>
        <taxon>Geophilomorpha</taxon>
        <taxon>Linotaeniidae</taxon>
        <taxon>Strigamia</taxon>
    </lineage>
</organism>
<evidence type="ECO:0000256" key="7">
    <source>
        <dbReference type="ARBA" id="ARBA00022824"/>
    </source>
</evidence>
<proteinExistence type="predicted"/>
<protein>
    <recommendedName>
        <fullName evidence="20">Homeobox domain-containing protein</fullName>
    </recommendedName>
</protein>
<dbReference type="InterPro" id="IPR006634">
    <property type="entry name" value="TLC-dom"/>
</dbReference>
<dbReference type="AlphaFoldDB" id="T1JH97"/>
<keyword evidence="19" id="KW-1185">Reference proteome</keyword>
<dbReference type="InterPro" id="IPR016439">
    <property type="entry name" value="Lag1/Lac1-like"/>
</dbReference>
<evidence type="ECO:0000256" key="14">
    <source>
        <dbReference type="RuleBase" id="RU000682"/>
    </source>
</evidence>
<dbReference type="InterPro" id="IPR009057">
    <property type="entry name" value="Homeodomain-like_sf"/>
</dbReference>
<dbReference type="GO" id="GO:0050291">
    <property type="term" value="F:sphingosine N-acyltransferase activity"/>
    <property type="evidence" value="ECO:0007669"/>
    <property type="project" value="InterPro"/>
</dbReference>
<feature type="transmembrane region" description="Helical" evidence="15">
    <location>
        <begin position="543"/>
        <end position="562"/>
    </location>
</feature>
<dbReference type="Proteomes" id="UP000014500">
    <property type="component" value="Unassembled WGS sequence"/>
</dbReference>
<keyword evidence="12 14" id="KW-0238">DNA-binding</keyword>
<dbReference type="SMART" id="SM00389">
    <property type="entry name" value="HOX"/>
    <property type="match status" value="1"/>
</dbReference>
<feature type="DNA-binding region" description="Homeobox" evidence="12">
    <location>
        <begin position="366"/>
        <end position="412"/>
    </location>
</feature>
<reference evidence="19" key="1">
    <citation type="submission" date="2011-05" db="EMBL/GenBank/DDBJ databases">
        <authorList>
            <person name="Richards S.R."/>
            <person name="Qu J."/>
            <person name="Jiang H."/>
            <person name="Jhangiani S.N."/>
            <person name="Agravi P."/>
            <person name="Goodspeed R."/>
            <person name="Gross S."/>
            <person name="Mandapat C."/>
            <person name="Jackson L."/>
            <person name="Mathew T."/>
            <person name="Pu L."/>
            <person name="Thornton R."/>
            <person name="Saada N."/>
            <person name="Wilczek-Boney K.B."/>
            <person name="Lee S."/>
            <person name="Kovar C."/>
            <person name="Wu Y."/>
            <person name="Scherer S.E."/>
            <person name="Worley K.C."/>
            <person name="Muzny D.M."/>
            <person name="Gibbs R."/>
        </authorList>
    </citation>
    <scope>NUCLEOTIDE SEQUENCE</scope>
    <source>
        <strain evidence="19">Brora</strain>
    </source>
</reference>
<evidence type="ECO:0000256" key="2">
    <source>
        <dbReference type="ARBA" id="ARBA00004477"/>
    </source>
</evidence>
<dbReference type="GO" id="GO:0005634">
    <property type="term" value="C:nucleus"/>
    <property type="evidence" value="ECO:0007669"/>
    <property type="project" value="UniProtKB-SubCell"/>
</dbReference>
<evidence type="ECO:0000256" key="3">
    <source>
        <dbReference type="ARBA" id="ARBA00004760"/>
    </source>
</evidence>
<feature type="domain" description="Homeobox" evidence="16">
    <location>
        <begin position="364"/>
        <end position="411"/>
    </location>
</feature>
<feature type="transmembrane region" description="Helical" evidence="15">
    <location>
        <begin position="158"/>
        <end position="177"/>
    </location>
</feature>
<feature type="transmembrane region" description="Helical" evidence="15">
    <location>
        <begin position="423"/>
        <end position="443"/>
    </location>
</feature>
<comment type="pathway">
    <text evidence="4">Sphingolipid metabolism.</text>
</comment>
<evidence type="ECO:0000256" key="10">
    <source>
        <dbReference type="ARBA" id="ARBA00023136"/>
    </source>
</evidence>
<evidence type="ECO:0000313" key="18">
    <source>
        <dbReference type="EnsemblMetazoa" id="SMAR013228-PA"/>
    </source>
</evidence>
<dbReference type="CDD" id="cd00086">
    <property type="entry name" value="homeodomain"/>
    <property type="match status" value="1"/>
</dbReference>
<feature type="transmembrane region" description="Helical" evidence="15">
    <location>
        <begin position="58"/>
        <end position="77"/>
    </location>
</feature>
<evidence type="ECO:0000256" key="13">
    <source>
        <dbReference type="PROSITE-ProRule" id="PRU00205"/>
    </source>
</evidence>
<evidence type="ECO:0000256" key="6">
    <source>
        <dbReference type="ARBA" id="ARBA00022692"/>
    </source>
</evidence>
<sequence>MELSSFIWKDEFWLPGNVTWRQIEREGNYPNPFDLIYCFPLAIAIVIIRLIIESTTLYTNFFYLFIFFLLKISDLLCPNKLGRCTDGHMIFFVPFGIICGLHRKKLEHNDALEKAFSTRSTSENYVKELSTALAWPEPKIRAWFRRKQKMIVPNDIKWYYLVELAFYGSLMISQFVDVRRKDFWIMLVHHVITILMISASWFLNCVRIGSLIILCHDASDIPLELTKLFGYLKMKQCCNVTFAVFLLVWTITRLIIYPFVVGNHYSENDKINRGAAQLFKMAGGVYDRFANWFWNEDVWLPPNITWADLKNTETVHYAQMSDLYIPIPLAFLFLGIRVLTEKFILTPIGLANGVKLQRVKKAPQNTILEKAFHSTNKLGHKQLQGLAKQLDWSERQVERWFRQRRNQDKPNTLRKFTESGWRFIYYICIFIYGCVSLWDKPWFWDGNACWYDYPYHHVPLDIWWYYMIELSFYWSLTFSQFVDIRRKDFLQMLVHHVITICLLSFSWACNLTRIGTLVLVIHDLADIPLEGAKMAKYLNKQKLCDAVFGFFTLTWFITRLGVYPYKIIFSTLIDAPKIVPMFPAYYIFNGLLIGLQILHMIWSWMIMKLAFQALAAGKLDRDYRSDETEDSCSKSNSEAETRNGIISSANPHYLRKDENVI</sequence>
<dbReference type="FunFam" id="1.10.10.60:FF:000020">
    <property type="entry name" value="Ceramide synthase 5"/>
    <property type="match status" value="1"/>
</dbReference>
<feature type="transmembrane region" description="Helical" evidence="15">
    <location>
        <begin position="323"/>
        <end position="340"/>
    </location>
</feature>
<dbReference type="PROSITE" id="PS50071">
    <property type="entry name" value="HOMEOBOX_2"/>
    <property type="match status" value="1"/>
</dbReference>
<evidence type="ECO:0000256" key="1">
    <source>
        <dbReference type="ARBA" id="ARBA00004123"/>
    </source>
</evidence>
<dbReference type="EMBL" id="JH432223">
    <property type="status" value="NOT_ANNOTATED_CDS"/>
    <property type="molecule type" value="Genomic_DNA"/>
</dbReference>
<feature type="transmembrane region" description="Helical" evidence="15">
    <location>
        <begin position="183"/>
        <end position="203"/>
    </location>
</feature>
<keyword evidence="10 13" id="KW-0472">Membrane</keyword>
<dbReference type="PROSITE" id="PS50922">
    <property type="entry name" value="TLC"/>
    <property type="match status" value="1"/>
</dbReference>
<comment type="pathway">
    <text evidence="3">Lipid metabolism; sphingolipid metabolism.</text>
</comment>
<comment type="catalytic activity">
    <reaction evidence="11">
        <text>sphinganine + octadecanoyl-CoA = N-(octadecanoyl)-sphinganine + CoA + H(+)</text>
        <dbReference type="Rhea" id="RHEA:36547"/>
        <dbReference type="ChEBI" id="CHEBI:15378"/>
        <dbReference type="ChEBI" id="CHEBI:57287"/>
        <dbReference type="ChEBI" id="CHEBI:57394"/>
        <dbReference type="ChEBI" id="CHEBI:57817"/>
        <dbReference type="ChEBI" id="CHEBI:67033"/>
    </reaction>
    <physiologicalReaction direction="left-to-right" evidence="11">
        <dbReference type="Rhea" id="RHEA:36548"/>
    </physiologicalReaction>
</comment>
<evidence type="ECO:0000313" key="19">
    <source>
        <dbReference type="Proteomes" id="UP000014500"/>
    </source>
</evidence>
<dbReference type="InterPro" id="IPR001356">
    <property type="entry name" value="HD"/>
</dbReference>
<dbReference type="Gene3D" id="1.10.10.60">
    <property type="entry name" value="Homeodomain-like"/>
    <property type="match status" value="2"/>
</dbReference>
<evidence type="ECO:0008006" key="20">
    <source>
        <dbReference type="Google" id="ProtNLM"/>
    </source>
</evidence>
<keyword evidence="7" id="KW-0256">Endoplasmic reticulum</keyword>
<dbReference type="UniPathway" id="UPA00222"/>
<accession>T1JH97</accession>
<keyword evidence="12 14" id="KW-0371">Homeobox</keyword>
<evidence type="ECO:0000259" key="17">
    <source>
        <dbReference type="PROSITE" id="PS50922"/>
    </source>
</evidence>
<comment type="subcellular location">
    <subcellularLocation>
        <location evidence="2">Endoplasmic reticulum membrane</location>
        <topology evidence="2">Multi-pass membrane protein</topology>
    </subcellularLocation>
    <subcellularLocation>
        <location evidence="1 12 14">Nucleus</location>
    </subcellularLocation>
</comment>
<keyword evidence="8 15" id="KW-1133">Transmembrane helix</keyword>
<dbReference type="STRING" id="126957.T1JH97"/>
<evidence type="ECO:0000256" key="9">
    <source>
        <dbReference type="ARBA" id="ARBA00023098"/>
    </source>
</evidence>
<dbReference type="Pfam" id="PF03798">
    <property type="entry name" value="TRAM_LAG1_CLN8"/>
    <property type="match status" value="2"/>
</dbReference>
<keyword evidence="9" id="KW-0443">Lipid metabolism</keyword>
<dbReference type="GO" id="GO:0046513">
    <property type="term" value="P:ceramide biosynthetic process"/>
    <property type="evidence" value="ECO:0007669"/>
    <property type="project" value="InterPro"/>
</dbReference>
<name>T1JH97_STRMM</name>
<evidence type="ECO:0000256" key="12">
    <source>
        <dbReference type="PROSITE-ProRule" id="PRU00108"/>
    </source>
</evidence>
<keyword evidence="5" id="KW-0808">Transferase</keyword>
<dbReference type="EnsemblMetazoa" id="SMAR013228-RA">
    <property type="protein sequence ID" value="SMAR013228-PA"/>
    <property type="gene ID" value="SMAR013228"/>
</dbReference>
<feature type="transmembrane region" description="Helical" evidence="15">
    <location>
        <begin position="582"/>
        <end position="602"/>
    </location>
</feature>
<evidence type="ECO:0000256" key="8">
    <source>
        <dbReference type="ARBA" id="ARBA00022989"/>
    </source>
</evidence>
<dbReference type="SUPFAM" id="SSF46689">
    <property type="entry name" value="Homeodomain-like"/>
    <property type="match status" value="1"/>
</dbReference>
<feature type="domain" description="TLC" evidence="17">
    <location>
        <begin position="414"/>
        <end position="615"/>
    </location>
</feature>
<dbReference type="SMART" id="SM00724">
    <property type="entry name" value="TLC"/>
    <property type="match status" value="2"/>
</dbReference>
<reference evidence="18" key="2">
    <citation type="submission" date="2015-02" db="UniProtKB">
        <authorList>
            <consortium name="EnsemblMetazoa"/>
        </authorList>
    </citation>
    <scope>IDENTIFICATION</scope>
</reference>